<dbReference type="InterPro" id="IPR013078">
    <property type="entry name" value="His_Pase_superF_clade-1"/>
</dbReference>
<dbReference type="eggNOG" id="KOG3734">
    <property type="taxonomic scope" value="Eukaryota"/>
</dbReference>
<dbReference type="PIRSF" id="PIRSF015897">
    <property type="entry name" value="PRIB5"/>
    <property type="match status" value="1"/>
</dbReference>
<dbReference type="CDD" id="cd07067">
    <property type="entry name" value="HP_PGM_like"/>
    <property type="match status" value="1"/>
</dbReference>
<dbReference type="SUPFAM" id="SSF53254">
    <property type="entry name" value="Phosphoglycerate mutase-like"/>
    <property type="match status" value="1"/>
</dbReference>
<dbReference type="Gene3D" id="3.40.50.1240">
    <property type="entry name" value="Phosphoglycerate mutase-like"/>
    <property type="match status" value="1"/>
</dbReference>
<dbReference type="InParanoid" id="A0A059C3U3"/>
<organism evidence="2">
    <name type="scientific">Eucalyptus grandis</name>
    <name type="common">Flooded gum</name>
    <dbReference type="NCBI Taxonomy" id="71139"/>
    <lineage>
        <taxon>Eukaryota</taxon>
        <taxon>Viridiplantae</taxon>
        <taxon>Streptophyta</taxon>
        <taxon>Embryophyta</taxon>
        <taxon>Tracheophyta</taxon>
        <taxon>Spermatophyta</taxon>
        <taxon>Magnoliopsida</taxon>
        <taxon>eudicotyledons</taxon>
        <taxon>Gunneridae</taxon>
        <taxon>Pentapetalae</taxon>
        <taxon>rosids</taxon>
        <taxon>malvids</taxon>
        <taxon>Myrtales</taxon>
        <taxon>Myrtaceae</taxon>
        <taxon>Myrtoideae</taxon>
        <taxon>Eucalypteae</taxon>
        <taxon>Eucalyptus</taxon>
    </lineage>
</organism>
<evidence type="ECO:0008006" key="3">
    <source>
        <dbReference type="Google" id="ProtNLM"/>
    </source>
</evidence>
<accession>A0A059C3U3</accession>
<protein>
    <recommendedName>
        <fullName evidence="3">Phosphoglycerate mutase-like protein</fullName>
    </recommendedName>
</protein>
<dbReference type="Pfam" id="PF00300">
    <property type="entry name" value="His_Phos_1"/>
    <property type="match status" value="1"/>
</dbReference>
<dbReference type="AlphaFoldDB" id="A0A059C3U3"/>
<dbReference type="STRING" id="71139.A0A059C3U3"/>
<dbReference type="InterPro" id="IPR012398">
    <property type="entry name" value="PRIB5"/>
</dbReference>
<gene>
    <name evidence="2" type="ORF">EUGRSUZ_E01588</name>
</gene>
<name>A0A059C3U3_EUCGR</name>
<sequence>MCIYLLGSREREREIVCCELPFSLRESFPLSFAQTIFSLVNMAITRLERPPHHQHVIVMRHGHRLDSIDRSWPLTAPRPWDPPLAEAGWARALEVAEQLPTQLGFPIHRVVVSPFRRSVDTALGLIGGRPAPDKDPNAVTGTGGGIDPSKVKISIEYGLGELFNDKTFRHAPPSPENHGDWGFNIPEVEALIPLDTLDRAVKPVFNELPHWGETEAKARDRYLHTIRSLANSYPSENLLLITHGEAVKVALLTHLEEAARFEIKVNYCGYIQLRRPVVQSSEALEAGEFELLTSHGQSGVNCLPRTDM</sequence>
<dbReference type="PANTHER" id="PTHR16469">
    <property type="entry name" value="UBIQUITIN-ASSOCIATED AND SH3 DOMAIN-CONTAINING BA-RELATED"/>
    <property type="match status" value="1"/>
</dbReference>
<proteinExistence type="predicted"/>
<feature type="region of interest" description="Disordered" evidence="1">
    <location>
        <begin position="126"/>
        <end position="145"/>
    </location>
</feature>
<reference evidence="2" key="1">
    <citation type="submission" date="2013-07" db="EMBL/GenBank/DDBJ databases">
        <title>The genome of Eucalyptus grandis.</title>
        <authorList>
            <person name="Schmutz J."/>
            <person name="Hayes R."/>
            <person name="Myburg A."/>
            <person name="Tuskan G."/>
            <person name="Grattapaglia D."/>
            <person name="Rokhsar D.S."/>
        </authorList>
    </citation>
    <scope>NUCLEOTIDE SEQUENCE</scope>
    <source>
        <tissue evidence="2">Leaf extractions</tissue>
    </source>
</reference>
<dbReference type="SMART" id="SM00855">
    <property type="entry name" value="PGAM"/>
    <property type="match status" value="1"/>
</dbReference>
<dbReference type="InterPro" id="IPR029033">
    <property type="entry name" value="His_PPase_superfam"/>
</dbReference>
<dbReference type="PANTHER" id="PTHR16469:SF27">
    <property type="entry name" value="UBIQUITIN-ASSOCIATED AND SH3 DOMAIN-CONTAINING BA-RELATED"/>
    <property type="match status" value="1"/>
</dbReference>
<evidence type="ECO:0000256" key="1">
    <source>
        <dbReference type="SAM" id="MobiDB-lite"/>
    </source>
</evidence>
<dbReference type="InterPro" id="IPR051710">
    <property type="entry name" value="Phosphatase_SH3-domain"/>
</dbReference>
<dbReference type="Gramene" id="KCW73133">
    <property type="protein sequence ID" value="KCW73133"/>
    <property type="gene ID" value="EUGRSUZ_E01588"/>
</dbReference>
<dbReference type="EMBL" id="KK198757">
    <property type="protein sequence ID" value="KCW73133.1"/>
    <property type="molecule type" value="Genomic_DNA"/>
</dbReference>
<evidence type="ECO:0000313" key="2">
    <source>
        <dbReference type="EMBL" id="KCW73133.1"/>
    </source>
</evidence>